<dbReference type="Pfam" id="PF00756">
    <property type="entry name" value="Esterase"/>
    <property type="match status" value="1"/>
</dbReference>
<dbReference type="Proteomes" id="UP000185469">
    <property type="component" value="Chromosome"/>
</dbReference>
<evidence type="ECO:0000313" key="2">
    <source>
        <dbReference type="Proteomes" id="UP000185469"/>
    </source>
</evidence>
<accession>A0A1L7D049</accession>
<organism evidence="1 2">
    <name type="scientific">Corynebacterium sphenisci DSM 44792</name>
    <dbReference type="NCBI Taxonomy" id="1437874"/>
    <lineage>
        <taxon>Bacteria</taxon>
        <taxon>Bacillati</taxon>
        <taxon>Actinomycetota</taxon>
        <taxon>Actinomycetes</taxon>
        <taxon>Mycobacteriales</taxon>
        <taxon>Corynebacteriaceae</taxon>
        <taxon>Corynebacterium</taxon>
    </lineage>
</organism>
<dbReference type="InterPro" id="IPR000801">
    <property type="entry name" value="Esterase-like"/>
</dbReference>
<dbReference type="PANTHER" id="PTHR48098:SF1">
    <property type="entry name" value="DIACYLGLYCEROL ACYLTRANSFERASE_MYCOLYLTRANSFERASE AG85A"/>
    <property type="match status" value="1"/>
</dbReference>
<name>A0A1L7D049_9CORY</name>
<dbReference type="InterPro" id="IPR029058">
    <property type="entry name" value="AB_hydrolase_fold"/>
</dbReference>
<dbReference type="SUPFAM" id="SSF53474">
    <property type="entry name" value="alpha/beta-Hydrolases"/>
    <property type="match status" value="1"/>
</dbReference>
<dbReference type="KEGG" id="csph:CSPHI_11670"/>
<protein>
    <submittedName>
        <fullName evidence="1">Antigen 85-B</fullName>
    </submittedName>
</protein>
<reference evidence="1 2" key="1">
    <citation type="submission" date="2014-08" db="EMBL/GenBank/DDBJ databases">
        <title>Complete genome sequence of Corynebacterium sphenisci CECT 5990(T) (=DSM 44792(T)), isolated from healthy wild penguins.</title>
        <authorList>
            <person name="Ruckert C."/>
            <person name="Albersmeier A."/>
            <person name="Winkler A."/>
            <person name="Kalinowski J."/>
        </authorList>
    </citation>
    <scope>NUCLEOTIDE SEQUENCE [LARGE SCALE GENOMIC DNA]</scope>
    <source>
        <strain evidence="1 2">DSM 44792</strain>
    </source>
</reference>
<proteinExistence type="predicted"/>
<dbReference type="InterPro" id="IPR050583">
    <property type="entry name" value="Mycobacterial_A85_antigen"/>
</dbReference>
<dbReference type="RefSeq" id="WP_075693394.1">
    <property type="nucleotide sequence ID" value="NZ_CP009248.1"/>
</dbReference>
<dbReference type="EMBL" id="CP009248">
    <property type="protein sequence ID" value="APT91509.1"/>
    <property type="molecule type" value="Genomic_DNA"/>
</dbReference>
<dbReference type="OrthoDB" id="4366784at2"/>
<dbReference type="GO" id="GO:0016747">
    <property type="term" value="F:acyltransferase activity, transferring groups other than amino-acyl groups"/>
    <property type="evidence" value="ECO:0007669"/>
    <property type="project" value="TreeGrafter"/>
</dbReference>
<sequence length="342" mass="37223">MSITHAARGWRTRVLAALVAVAAVFGTLQLGVDEAGASPNRANLRPGCSFDIYKHWVQICQVWSPSMDTHIPVQIVPSRDGGNKALYLLDGLRGPEGYSEWVWEGHAPNTFENSNLNLVMPGGGTASFYTDWNRPSINAAGRQFNYQFETFLTRELPDYLARHFGISTTGNSIGGLSMGASAALSLAYNHPDKFAQALGFSGYLHTTAPGMSAAIAAAQLDAGGYNSLDMWGLPMSPERVRNDPFLNIDKLKNVGDVYLSSASGLPMNLTQPDILYTLPDQAIGIGLEALSRASTLEFENAARAAGLDLTVNYTPDGIHSWQLWDRDLAQVKERVLNFQNAW</sequence>
<dbReference type="AlphaFoldDB" id="A0A1L7D049"/>
<gene>
    <name evidence="1" type="ORF">CSPHI_11670</name>
</gene>
<dbReference type="Gene3D" id="3.40.50.1820">
    <property type="entry name" value="alpha/beta hydrolase"/>
    <property type="match status" value="1"/>
</dbReference>
<dbReference type="PANTHER" id="PTHR48098">
    <property type="entry name" value="ENTEROCHELIN ESTERASE-RELATED"/>
    <property type="match status" value="1"/>
</dbReference>
<dbReference type="STRING" id="1437874.CSPHI_11670"/>
<evidence type="ECO:0000313" key="1">
    <source>
        <dbReference type="EMBL" id="APT91509.1"/>
    </source>
</evidence>
<keyword evidence="2" id="KW-1185">Reference proteome</keyword>